<reference evidence="1" key="1">
    <citation type="submission" date="2011-09" db="EMBL/GenBank/DDBJ databases">
        <title>The permanent draft genome of Mucilaginibacter paludis DSM 18603.</title>
        <authorList>
            <consortium name="US DOE Joint Genome Institute (JGI-PGF)"/>
            <person name="Lucas S."/>
            <person name="Han J."/>
            <person name="Lapidus A."/>
            <person name="Bruce D."/>
            <person name="Goodwin L."/>
            <person name="Pitluck S."/>
            <person name="Peters L."/>
            <person name="Kyrpides N."/>
            <person name="Mavromatis K."/>
            <person name="Ivanova N."/>
            <person name="Mikhailova N."/>
            <person name="Held B."/>
            <person name="Detter J.C."/>
            <person name="Tapia R."/>
            <person name="Han C."/>
            <person name="Land M."/>
            <person name="Hauser L."/>
            <person name="Markowitz V."/>
            <person name="Cheng J.-F."/>
            <person name="Hugenholtz P."/>
            <person name="Woyke T."/>
            <person name="Wu D."/>
            <person name="Tindall B."/>
            <person name="Brambilla E."/>
            <person name="Klenk H.-P."/>
            <person name="Eisen J.A."/>
        </authorList>
    </citation>
    <scope>NUCLEOTIDE SEQUENCE [LARGE SCALE GENOMIC DNA]</scope>
    <source>
        <strain evidence="1">DSM 18603</strain>
    </source>
</reference>
<dbReference type="InterPro" id="IPR023346">
    <property type="entry name" value="Lysozyme-like_dom_sf"/>
</dbReference>
<keyword evidence="2" id="KW-1185">Reference proteome</keyword>
<dbReference type="eggNOG" id="COG4678">
    <property type="taxonomic scope" value="Bacteria"/>
</dbReference>
<accession>H1XZG2</accession>
<organism evidence="1 2">
    <name type="scientific">Mucilaginibacter paludis DSM 18603</name>
    <dbReference type="NCBI Taxonomy" id="714943"/>
    <lineage>
        <taxon>Bacteria</taxon>
        <taxon>Pseudomonadati</taxon>
        <taxon>Bacteroidota</taxon>
        <taxon>Sphingobacteriia</taxon>
        <taxon>Sphingobacteriales</taxon>
        <taxon>Sphingobacteriaceae</taxon>
        <taxon>Mucilaginibacter</taxon>
    </lineage>
</organism>
<evidence type="ECO:0000313" key="2">
    <source>
        <dbReference type="Proteomes" id="UP000002774"/>
    </source>
</evidence>
<protein>
    <submittedName>
        <fullName evidence="1">Uncharacterized protein</fullName>
    </submittedName>
</protein>
<dbReference type="RefSeq" id="WP_008506716.1">
    <property type="nucleotide sequence ID" value="NZ_CM001403.1"/>
</dbReference>
<dbReference type="AlphaFoldDB" id="H1XZG2"/>
<name>H1XZG2_9SPHI</name>
<dbReference type="OrthoDB" id="1274715at2"/>
<dbReference type="Gene3D" id="1.10.530.10">
    <property type="match status" value="1"/>
</dbReference>
<dbReference type="Proteomes" id="UP000002774">
    <property type="component" value="Chromosome"/>
</dbReference>
<dbReference type="EMBL" id="CM001403">
    <property type="protein sequence ID" value="EHQ26606.1"/>
    <property type="molecule type" value="Genomic_DNA"/>
</dbReference>
<dbReference type="SUPFAM" id="SSF53955">
    <property type="entry name" value="Lysozyme-like"/>
    <property type="match status" value="1"/>
</dbReference>
<dbReference type="HOGENOM" id="CLU_775719_0_0_10"/>
<dbReference type="STRING" id="714943.Mucpa_2491"/>
<sequence>MKKISLFIIFNFCFSYCFSQDNPYAIFGYKPKAIFTDSKEDVYRVKNTDTNSEIKFLEIDFEKHEVKLLNAKDSIFQKRILTDDRLLRFLSVDPITKKYPELTPYQFASNSPISGIDRDGLEYYYVGNGTLIGRGLANDTRVMLISNNVTIAQARNMMTAAHSGNNSLDQLNANSKYVGMNNAELNTRAFMSTLRQNENHNEAPLAYNSWNGFKKGKPMVFTNDSYNDDPEAYAHHPGANPDNGKVSAAGAYQIMKASWGKTSKSFSPENQDKWVLNKIFNKEERNAGKEVMSGDVSAMILKLRGEWRSLPGPQTQFHSNTVEKVEELFKKNVSNELNGNSIIALPVGTTLNGVVKP</sequence>
<gene>
    <name evidence="1" type="ORF">Mucpa_2491</name>
</gene>
<evidence type="ECO:0000313" key="1">
    <source>
        <dbReference type="EMBL" id="EHQ26606.1"/>
    </source>
</evidence>
<proteinExistence type="predicted"/>
<dbReference type="Gene3D" id="2.180.10.10">
    <property type="entry name" value="RHS repeat-associated core"/>
    <property type="match status" value="1"/>
</dbReference>
<dbReference type="eggNOG" id="COG3209">
    <property type="taxonomic scope" value="Bacteria"/>
</dbReference>